<evidence type="ECO:0008006" key="3">
    <source>
        <dbReference type="Google" id="ProtNLM"/>
    </source>
</evidence>
<dbReference type="InterPro" id="IPR035979">
    <property type="entry name" value="RBD_domain_sf"/>
</dbReference>
<feature type="non-terminal residue" evidence="1">
    <location>
        <position position="1"/>
    </location>
</feature>
<evidence type="ECO:0000313" key="2">
    <source>
        <dbReference type="Proteomes" id="UP001165060"/>
    </source>
</evidence>
<reference evidence="1 2" key="1">
    <citation type="journal article" date="2023" name="Commun. Biol.">
        <title>Genome analysis of Parmales, the sister group of diatoms, reveals the evolutionary specialization of diatoms from phago-mixotrophs to photoautotrophs.</title>
        <authorList>
            <person name="Ban H."/>
            <person name="Sato S."/>
            <person name="Yoshikawa S."/>
            <person name="Yamada K."/>
            <person name="Nakamura Y."/>
            <person name="Ichinomiya M."/>
            <person name="Sato N."/>
            <person name="Blanc-Mathieu R."/>
            <person name="Endo H."/>
            <person name="Kuwata A."/>
            <person name="Ogata H."/>
        </authorList>
    </citation>
    <scope>NUCLEOTIDE SEQUENCE [LARGE SCALE GENOMIC DNA]</scope>
</reference>
<dbReference type="InterPro" id="IPR012677">
    <property type="entry name" value="Nucleotide-bd_a/b_plait_sf"/>
</dbReference>
<accession>A0ABQ6MXV7</accession>
<dbReference type="Proteomes" id="UP001165060">
    <property type="component" value="Unassembled WGS sequence"/>
</dbReference>
<protein>
    <recommendedName>
        <fullName evidence="3">RRM domain-containing protein</fullName>
    </recommendedName>
</protein>
<comment type="caution">
    <text evidence="1">The sequence shown here is derived from an EMBL/GenBank/DDBJ whole genome shotgun (WGS) entry which is preliminary data.</text>
</comment>
<dbReference type="SUPFAM" id="SSF54928">
    <property type="entry name" value="RNA-binding domain, RBD"/>
    <property type="match status" value="1"/>
</dbReference>
<evidence type="ECO:0000313" key="1">
    <source>
        <dbReference type="EMBL" id="GMI34900.1"/>
    </source>
</evidence>
<gene>
    <name evidence="1" type="ORF">TeGR_g11535</name>
</gene>
<organism evidence="1 2">
    <name type="scientific">Tetraparma gracilis</name>
    <dbReference type="NCBI Taxonomy" id="2962635"/>
    <lineage>
        <taxon>Eukaryota</taxon>
        <taxon>Sar</taxon>
        <taxon>Stramenopiles</taxon>
        <taxon>Ochrophyta</taxon>
        <taxon>Bolidophyceae</taxon>
        <taxon>Parmales</taxon>
        <taxon>Triparmaceae</taxon>
        <taxon>Tetraparma</taxon>
    </lineage>
</organism>
<keyword evidence="2" id="KW-1185">Reference proteome</keyword>
<proteinExistence type="predicted"/>
<name>A0ABQ6MXV7_9STRA</name>
<dbReference type="EMBL" id="BRYB01001846">
    <property type="protein sequence ID" value="GMI34900.1"/>
    <property type="molecule type" value="Genomic_DNA"/>
</dbReference>
<sequence>LSVIKFRSLCAFLENKVRRGRGDRPTDRQALSLFNSLGLILSTHSGAVPELYPYLFGPRYTAEMRERSEGATERYAEFRRETTLNLALAKASFETAAVSTRQKEAAKEKMTKKAERAARALEMAAQRSSLDLLSAAELGASAVASVLGERAAAEPAKPVGRPAKNALVRMDTSVLFNGAHSAHVGEAERRGLAARKVLVSNCPVDVTEGELRGAFGFAGEIESKIGNQTPVYATITFADKSGTEACCAENLRIFGLVIRKFNVSIERCDEVAKEIYIENIPDDYCALDLEFKLQDILGPSVYVCLGMGEMDFAAPSVVVVKFRDHNLAVWAAEKIEEEFGKELGEGGEGEGKAPIVVNWRLTRPDADLHWRKQVQYTGHK</sequence>
<dbReference type="Gene3D" id="3.30.70.330">
    <property type="match status" value="1"/>
</dbReference>